<gene>
    <name evidence="2" type="ORF">AN188_00204</name>
    <name evidence="3" type="ORF">APG09_00159</name>
</gene>
<dbReference type="EMBL" id="LNJE01000002">
    <property type="protein sequence ID" value="KYC58417.1"/>
    <property type="molecule type" value="Genomic_DNA"/>
</dbReference>
<keyword evidence="1" id="KW-1133">Transmembrane helix</keyword>
<evidence type="ECO:0000313" key="4">
    <source>
        <dbReference type="Proteomes" id="UP000092420"/>
    </source>
</evidence>
<reference evidence="3 4" key="1">
    <citation type="journal article" date="2016" name="ISME J.">
        <title>Chasing the elusive Euryarchaeota class WSA2: genomes reveal a uniquely fastidious methyl-reducing methanogen.</title>
        <authorList>
            <person name="Nobu M.K."/>
            <person name="Narihiro T."/>
            <person name="Kuroda K."/>
            <person name="Mei R."/>
            <person name="Liu W.T."/>
        </authorList>
    </citation>
    <scope>NUCLEOTIDE SEQUENCE [LARGE SCALE GENOMIC DNA]</scope>
    <source>
        <strain evidence="2">ADurb1013_Bin02101</strain>
        <strain evidence="3">ADurb1213_Bin02801</strain>
    </source>
</reference>
<accession>A0A150JKB3</accession>
<dbReference type="EMBL" id="LNJB01000001">
    <property type="protein sequence ID" value="KYC55547.1"/>
    <property type="molecule type" value="Genomic_DNA"/>
</dbReference>
<protein>
    <submittedName>
        <fullName evidence="3">Uncharacterized protein</fullName>
    </submittedName>
</protein>
<proteinExistence type="predicted"/>
<dbReference type="Proteomes" id="UP000092420">
    <property type="component" value="Unassembled WGS sequence"/>
</dbReference>
<sequence>MDSNDQMSNELLKTYLKQGNISLILDGYEDLFSDFDPRPYSKRTLSDDFIFECKKAVRENKVEFHNLELRLLIPKYKRKTNEEVIIRRRLKDFFQYWATEKQEELKQLRIDGVKWLVVGFILSILSTYLIHLDNLIYNLPLVITQPGGWFSLWTALDKLFIETRSKKPEIEFYSKMAKMNIKFLNY</sequence>
<evidence type="ECO:0000256" key="1">
    <source>
        <dbReference type="SAM" id="Phobius"/>
    </source>
</evidence>
<keyword evidence="1" id="KW-0812">Transmembrane</keyword>
<evidence type="ECO:0000313" key="2">
    <source>
        <dbReference type="EMBL" id="KYC55547.1"/>
    </source>
</evidence>
<name>A0A150JMK1_9EURY</name>
<keyword evidence="1" id="KW-0472">Membrane</keyword>
<organism evidence="3">
    <name type="scientific">Candidatus Methanofastidiosum methylothiophilum</name>
    <dbReference type="NCBI Taxonomy" id="1705564"/>
    <lineage>
        <taxon>Archaea</taxon>
        <taxon>Methanobacteriati</taxon>
        <taxon>Methanobacteriota</taxon>
        <taxon>Stenosarchaea group</taxon>
        <taxon>Candidatus Methanofastidiosia</taxon>
        <taxon>Candidatus Methanofastidiosales</taxon>
        <taxon>Candidatus Methanofastidiosaceae</taxon>
        <taxon>Candidatus Methanofastidiosum</taxon>
    </lineage>
</organism>
<comment type="caution">
    <text evidence="3">The sequence shown here is derived from an EMBL/GenBank/DDBJ whole genome shotgun (WGS) entry which is preliminary data.</text>
</comment>
<feature type="transmembrane region" description="Helical" evidence="1">
    <location>
        <begin position="112"/>
        <end position="130"/>
    </location>
</feature>
<dbReference type="AlphaFoldDB" id="A0A150JMK1"/>
<accession>A0A150JMK1</accession>
<accession>A0A150JE82</accession>
<evidence type="ECO:0000313" key="3">
    <source>
        <dbReference type="EMBL" id="KYC58417.1"/>
    </source>
</evidence>